<protein>
    <submittedName>
        <fullName evidence="8">DoxX family protein</fullName>
    </submittedName>
</protein>
<keyword evidence="9" id="KW-1185">Reference proteome</keyword>
<proteinExistence type="inferred from homology"/>
<comment type="similarity">
    <text evidence="2">Belongs to the DoxX family.</text>
</comment>
<dbReference type="Proteomes" id="UP001595683">
    <property type="component" value="Unassembled WGS sequence"/>
</dbReference>
<evidence type="ECO:0000256" key="4">
    <source>
        <dbReference type="ARBA" id="ARBA00022692"/>
    </source>
</evidence>
<feature type="transmembrane region" description="Helical" evidence="7">
    <location>
        <begin position="57"/>
        <end position="83"/>
    </location>
</feature>
<dbReference type="PANTHER" id="PTHR33452:SF1">
    <property type="entry name" value="INNER MEMBRANE PROTEIN YPHA-RELATED"/>
    <property type="match status" value="1"/>
</dbReference>
<evidence type="ECO:0000313" key="8">
    <source>
        <dbReference type="EMBL" id="MFC3670713.1"/>
    </source>
</evidence>
<evidence type="ECO:0000256" key="1">
    <source>
        <dbReference type="ARBA" id="ARBA00004651"/>
    </source>
</evidence>
<evidence type="ECO:0000256" key="6">
    <source>
        <dbReference type="ARBA" id="ARBA00023136"/>
    </source>
</evidence>
<reference evidence="9" key="1">
    <citation type="journal article" date="2019" name="Int. J. Syst. Evol. Microbiol.">
        <title>The Global Catalogue of Microorganisms (GCM) 10K type strain sequencing project: providing services to taxonomists for standard genome sequencing and annotation.</title>
        <authorList>
            <consortium name="The Broad Institute Genomics Platform"/>
            <consortium name="The Broad Institute Genome Sequencing Center for Infectious Disease"/>
            <person name="Wu L."/>
            <person name="Ma J."/>
        </authorList>
    </citation>
    <scope>NUCLEOTIDE SEQUENCE [LARGE SCALE GENOMIC DNA]</scope>
    <source>
        <strain evidence="9">KCTC 42224</strain>
    </source>
</reference>
<dbReference type="Pfam" id="PF07681">
    <property type="entry name" value="DoxX"/>
    <property type="match status" value="1"/>
</dbReference>
<comment type="caution">
    <text evidence="8">The sequence shown here is derived from an EMBL/GenBank/DDBJ whole genome shotgun (WGS) entry which is preliminary data.</text>
</comment>
<gene>
    <name evidence="8" type="ORF">ACFOOT_04685</name>
</gene>
<comment type="subcellular location">
    <subcellularLocation>
        <location evidence="1">Cell membrane</location>
        <topology evidence="1">Multi-pass membrane protein</topology>
    </subcellularLocation>
</comment>
<dbReference type="InterPro" id="IPR032808">
    <property type="entry name" value="DoxX"/>
</dbReference>
<dbReference type="EMBL" id="JBHRYE010000008">
    <property type="protein sequence ID" value="MFC3670713.1"/>
    <property type="molecule type" value="Genomic_DNA"/>
</dbReference>
<keyword evidence="3" id="KW-1003">Cell membrane</keyword>
<evidence type="ECO:0000256" key="2">
    <source>
        <dbReference type="ARBA" id="ARBA00006679"/>
    </source>
</evidence>
<organism evidence="8 9">
    <name type="scientific">Novosphingobium pokkalii</name>
    <dbReference type="NCBI Taxonomy" id="1770194"/>
    <lineage>
        <taxon>Bacteria</taxon>
        <taxon>Pseudomonadati</taxon>
        <taxon>Pseudomonadota</taxon>
        <taxon>Alphaproteobacteria</taxon>
        <taxon>Sphingomonadales</taxon>
        <taxon>Sphingomonadaceae</taxon>
        <taxon>Novosphingobium</taxon>
    </lineage>
</organism>
<evidence type="ECO:0000313" key="9">
    <source>
        <dbReference type="Proteomes" id="UP001595683"/>
    </source>
</evidence>
<name>A0ABV7UZV8_9SPHN</name>
<evidence type="ECO:0000256" key="3">
    <source>
        <dbReference type="ARBA" id="ARBA00022475"/>
    </source>
</evidence>
<sequence length="181" mass="19331">MNTIAALAGRILLSLLFIISGLGKLFDVSSAQAALAGVGLSPDLALPTGLFELIGGLALMFGVATRIFAVLLAGFTLLTILFFHHNLLDHTQVVEALKNLAIAGGLLALFAHRQVAWSYDGLRARRDRESAARDAEMRAARAEGRAEALAETPATRVETVTDVDGNPTGTVAVARRRWWQV</sequence>
<dbReference type="InterPro" id="IPR051907">
    <property type="entry name" value="DoxX-like_oxidoreductase"/>
</dbReference>
<dbReference type="PANTHER" id="PTHR33452">
    <property type="entry name" value="OXIDOREDUCTASE CATD-RELATED"/>
    <property type="match status" value="1"/>
</dbReference>
<evidence type="ECO:0000256" key="5">
    <source>
        <dbReference type="ARBA" id="ARBA00022989"/>
    </source>
</evidence>
<keyword evidence="4 7" id="KW-0812">Transmembrane</keyword>
<accession>A0ABV7UZV8</accession>
<evidence type="ECO:0000256" key="7">
    <source>
        <dbReference type="SAM" id="Phobius"/>
    </source>
</evidence>
<keyword evidence="5 7" id="KW-1133">Transmembrane helix</keyword>
<dbReference type="RefSeq" id="WP_191322744.1">
    <property type="nucleotide sequence ID" value="NZ_BMZP01000002.1"/>
</dbReference>
<keyword evidence="6 7" id="KW-0472">Membrane</keyword>